<evidence type="ECO:0000256" key="6">
    <source>
        <dbReference type="ARBA" id="ARBA00023139"/>
    </source>
</evidence>
<feature type="signal peptide" evidence="8">
    <location>
        <begin position="1"/>
        <end position="26"/>
    </location>
</feature>
<dbReference type="Proteomes" id="UP001315967">
    <property type="component" value="Chromosome"/>
</dbReference>
<evidence type="ECO:0000256" key="8">
    <source>
        <dbReference type="SAM" id="SignalP"/>
    </source>
</evidence>
<accession>A0ABY5P991</accession>
<keyword evidence="5" id="KW-0472">Membrane</keyword>
<keyword evidence="6" id="KW-0564">Palmitate</keyword>
<dbReference type="Pfam" id="PF01547">
    <property type="entry name" value="SBP_bac_1"/>
    <property type="match status" value="1"/>
</dbReference>
<evidence type="ECO:0000313" key="10">
    <source>
        <dbReference type="Proteomes" id="UP001315967"/>
    </source>
</evidence>
<evidence type="ECO:0000256" key="3">
    <source>
        <dbReference type="ARBA" id="ARBA00022475"/>
    </source>
</evidence>
<proteinExistence type="inferred from homology"/>
<evidence type="ECO:0000256" key="1">
    <source>
        <dbReference type="ARBA" id="ARBA00008520"/>
    </source>
</evidence>
<dbReference type="PROSITE" id="PS01037">
    <property type="entry name" value="SBP_BACTERIAL_1"/>
    <property type="match status" value="1"/>
</dbReference>
<dbReference type="RefSeq" id="WP_313794592.1">
    <property type="nucleotide sequence ID" value="NZ_CP102453.1"/>
</dbReference>
<keyword evidence="2" id="KW-0813">Transport</keyword>
<reference evidence="9 10" key="1">
    <citation type="submission" date="2022-08" db="EMBL/GenBank/DDBJ databases">
        <title>Aerococcaceae sp. nov isolated from spoiled eye mask.</title>
        <authorList>
            <person name="Zhou G."/>
            <person name="Xie X.-B."/>
            <person name="Shi Q.-S."/>
            <person name="Wang Y.-S."/>
            <person name="Wen X."/>
            <person name="Peng H."/>
            <person name="Yang X.-J."/>
            <person name="Tao H.-B."/>
            <person name="Huang X.-M."/>
        </authorList>
    </citation>
    <scope>NUCLEOTIDE SEQUENCE [LARGE SCALE GENOMIC DNA]</scope>
    <source>
        <strain evidence="10">DM20194951</strain>
    </source>
</reference>
<dbReference type="InterPro" id="IPR006059">
    <property type="entry name" value="SBP"/>
</dbReference>
<name>A0ABY5P991_9LACT</name>
<keyword evidence="7" id="KW-0449">Lipoprotein</keyword>
<sequence>MKKFITSLVALSAVSLAFVGSTNVSAQDGNLEIFNQKIEMQATLQEIVADFNEEFGANAEVVTVPDAGTVLRTRMANNEAPDVINVYPQNADFKQWAADNRFVDLTDQDFLNNLVEGTAETYAINDRIYNLPLTTNSWGFFYNVDLFNELGLEVPATWSDFEALVNQIKESDHIPFAGAFSTQDSWTLNGYHQLAWVNAAGSPEAANDYLRFSEVGAISAEDEVTQKVAEQLSLLVDNAQPNANGASYADSIASFVNGQGLILPNGMWALPVIMQQQPSFEVGTFPYPGQEAGQELTVGAADLAFSVSEESDNKELALQFLEYMTREDVLVRYYDIDGMPTTLTALQDHFPFEQTRAVSELVNTDKHFIWLQSEWNSEEGFWHATVDYINSGGDINVLETGLNNHFDPMKN</sequence>
<dbReference type="InterPro" id="IPR050490">
    <property type="entry name" value="Bact_solute-bd_prot1"/>
</dbReference>
<evidence type="ECO:0000256" key="4">
    <source>
        <dbReference type="ARBA" id="ARBA00022729"/>
    </source>
</evidence>
<dbReference type="EMBL" id="CP102453">
    <property type="protein sequence ID" value="UUX35099.1"/>
    <property type="molecule type" value="Genomic_DNA"/>
</dbReference>
<feature type="chain" id="PRO_5046447170" evidence="8">
    <location>
        <begin position="27"/>
        <end position="411"/>
    </location>
</feature>
<dbReference type="SUPFAM" id="SSF53850">
    <property type="entry name" value="Periplasmic binding protein-like II"/>
    <property type="match status" value="1"/>
</dbReference>
<keyword evidence="4 8" id="KW-0732">Signal</keyword>
<evidence type="ECO:0000256" key="2">
    <source>
        <dbReference type="ARBA" id="ARBA00022448"/>
    </source>
</evidence>
<dbReference type="PANTHER" id="PTHR43649:SF33">
    <property type="entry name" value="POLYGALACTURONAN_RHAMNOGALACTURONAN-BINDING PROTEIN YTCQ"/>
    <property type="match status" value="1"/>
</dbReference>
<evidence type="ECO:0000256" key="7">
    <source>
        <dbReference type="ARBA" id="ARBA00023288"/>
    </source>
</evidence>
<keyword evidence="10" id="KW-1185">Reference proteome</keyword>
<dbReference type="InterPro" id="IPR006061">
    <property type="entry name" value="SBP_1_CS"/>
</dbReference>
<gene>
    <name evidence="9" type="ORF">NRE15_05505</name>
</gene>
<dbReference type="PANTHER" id="PTHR43649">
    <property type="entry name" value="ARABINOSE-BINDING PROTEIN-RELATED"/>
    <property type="match status" value="1"/>
</dbReference>
<organism evidence="9 10">
    <name type="scientific">Fundicoccus culcitae</name>
    <dbReference type="NCBI Taxonomy" id="2969821"/>
    <lineage>
        <taxon>Bacteria</taxon>
        <taxon>Bacillati</taxon>
        <taxon>Bacillota</taxon>
        <taxon>Bacilli</taxon>
        <taxon>Lactobacillales</taxon>
        <taxon>Aerococcaceae</taxon>
        <taxon>Fundicoccus</taxon>
    </lineage>
</organism>
<comment type="similarity">
    <text evidence="1">Belongs to the bacterial solute-binding protein 1 family.</text>
</comment>
<keyword evidence="3" id="KW-1003">Cell membrane</keyword>
<evidence type="ECO:0000313" key="9">
    <source>
        <dbReference type="EMBL" id="UUX35099.1"/>
    </source>
</evidence>
<evidence type="ECO:0000256" key="5">
    <source>
        <dbReference type="ARBA" id="ARBA00023136"/>
    </source>
</evidence>
<dbReference type="Gene3D" id="3.40.190.10">
    <property type="entry name" value="Periplasmic binding protein-like II"/>
    <property type="match status" value="2"/>
</dbReference>
<protein>
    <submittedName>
        <fullName evidence="9">Extracellular solute-binding protein</fullName>
    </submittedName>
</protein>